<keyword evidence="4 7" id="KW-0812">Transmembrane</keyword>
<evidence type="ECO:0000256" key="3">
    <source>
        <dbReference type="ARBA" id="ARBA00022475"/>
    </source>
</evidence>
<dbReference type="EMBL" id="SADD01000015">
    <property type="protein sequence ID" value="RVU41611.1"/>
    <property type="molecule type" value="Genomic_DNA"/>
</dbReference>
<sequence>MRSRRCSPPSPCPRPSPARSARSPRWCVRPPMQFESFERESPTINVSALIDVVFILLIFVVLAANFDRVREMGVVLPQADSTSAASPEAQTLTLKADGTMLLGDAPVTREGLGQALLKSRESFEVLVLVGDSKVALEEAVFVFDEASKAGFESVSIATRKAD</sequence>
<comment type="similarity">
    <text evidence="2 7">Belongs to the ExbD/TolR family.</text>
</comment>
<proteinExistence type="inferred from homology"/>
<dbReference type="Proteomes" id="UP000282926">
    <property type="component" value="Unassembled WGS sequence"/>
</dbReference>
<accession>A0ABY0CPX8</accession>
<comment type="subcellular location">
    <subcellularLocation>
        <location evidence="1">Cell membrane</location>
        <topology evidence="1">Single-pass membrane protein</topology>
    </subcellularLocation>
    <subcellularLocation>
        <location evidence="7">Cell membrane</location>
        <topology evidence="7">Single-pass type II membrane protein</topology>
    </subcellularLocation>
</comment>
<keyword evidence="7" id="KW-0653">Protein transport</keyword>
<feature type="transmembrane region" description="Helical" evidence="9">
    <location>
        <begin position="44"/>
        <end position="64"/>
    </location>
</feature>
<reference evidence="10 11" key="1">
    <citation type="submission" date="2019-01" db="EMBL/GenBank/DDBJ databases">
        <title>Lujinxingia litoralis gen. nov., sp. nov. and Lujinxingia sediminis gen. nov., sp. nov., new members in the order Bradymonadales, isolated from coastal sediment.</title>
        <authorList>
            <person name="Li C.-M."/>
        </authorList>
    </citation>
    <scope>NUCLEOTIDE SEQUENCE [LARGE SCALE GENOMIC DNA]</scope>
    <source>
        <strain evidence="10 11">SEH01</strain>
    </source>
</reference>
<organism evidence="10 11">
    <name type="scientific">Lujinxingia sediminis</name>
    <dbReference type="NCBI Taxonomy" id="2480984"/>
    <lineage>
        <taxon>Bacteria</taxon>
        <taxon>Deltaproteobacteria</taxon>
        <taxon>Bradymonadales</taxon>
        <taxon>Lujinxingiaceae</taxon>
        <taxon>Lujinxingia</taxon>
    </lineage>
</organism>
<evidence type="ECO:0000313" key="10">
    <source>
        <dbReference type="EMBL" id="RVU41611.1"/>
    </source>
</evidence>
<evidence type="ECO:0000256" key="4">
    <source>
        <dbReference type="ARBA" id="ARBA00022692"/>
    </source>
</evidence>
<dbReference type="Pfam" id="PF02472">
    <property type="entry name" value="ExbD"/>
    <property type="match status" value="1"/>
</dbReference>
<keyword evidence="3" id="KW-1003">Cell membrane</keyword>
<dbReference type="InterPro" id="IPR003400">
    <property type="entry name" value="ExbD"/>
</dbReference>
<keyword evidence="6 9" id="KW-0472">Membrane</keyword>
<evidence type="ECO:0000256" key="1">
    <source>
        <dbReference type="ARBA" id="ARBA00004162"/>
    </source>
</evidence>
<evidence type="ECO:0000256" key="8">
    <source>
        <dbReference type="SAM" id="MobiDB-lite"/>
    </source>
</evidence>
<evidence type="ECO:0000256" key="7">
    <source>
        <dbReference type="RuleBase" id="RU003879"/>
    </source>
</evidence>
<keyword evidence="5 9" id="KW-1133">Transmembrane helix</keyword>
<name>A0ABY0CPX8_9DELT</name>
<dbReference type="PANTHER" id="PTHR30558:SF3">
    <property type="entry name" value="BIOPOLYMER TRANSPORT PROTEIN EXBD-RELATED"/>
    <property type="match status" value="1"/>
</dbReference>
<keyword evidence="7" id="KW-0813">Transport</keyword>
<feature type="region of interest" description="Disordered" evidence="8">
    <location>
        <begin position="1"/>
        <end position="24"/>
    </location>
</feature>
<evidence type="ECO:0000256" key="5">
    <source>
        <dbReference type="ARBA" id="ARBA00022989"/>
    </source>
</evidence>
<evidence type="ECO:0000313" key="11">
    <source>
        <dbReference type="Proteomes" id="UP000282926"/>
    </source>
</evidence>
<evidence type="ECO:0000256" key="2">
    <source>
        <dbReference type="ARBA" id="ARBA00005811"/>
    </source>
</evidence>
<evidence type="ECO:0000256" key="9">
    <source>
        <dbReference type="SAM" id="Phobius"/>
    </source>
</evidence>
<gene>
    <name evidence="10" type="ORF">EA187_18305</name>
</gene>
<protein>
    <submittedName>
        <fullName evidence="10">Biopolymer transporter ExbD</fullName>
    </submittedName>
</protein>
<comment type="caution">
    <text evidence="10">The sequence shown here is derived from an EMBL/GenBank/DDBJ whole genome shotgun (WGS) entry which is preliminary data.</text>
</comment>
<evidence type="ECO:0000256" key="6">
    <source>
        <dbReference type="ARBA" id="ARBA00023136"/>
    </source>
</evidence>
<dbReference type="Gene3D" id="3.30.420.270">
    <property type="match status" value="1"/>
</dbReference>
<keyword evidence="11" id="KW-1185">Reference proteome</keyword>
<dbReference type="PANTHER" id="PTHR30558">
    <property type="entry name" value="EXBD MEMBRANE COMPONENT OF PMF-DRIVEN MACROMOLECULE IMPORT SYSTEM"/>
    <property type="match status" value="1"/>
</dbReference>